<evidence type="ECO:0000259" key="1">
    <source>
        <dbReference type="Pfam" id="PF06114"/>
    </source>
</evidence>
<proteinExistence type="predicted"/>
<dbReference type="InterPro" id="IPR010359">
    <property type="entry name" value="IrrE_HExxH"/>
</dbReference>
<evidence type="ECO:0000313" key="2">
    <source>
        <dbReference type="EMBL" id="THB62183.1"/>
    </source>
</evidence>
<feature type="domain" description="IrrE N-terminal-like" evidence="1">
    <location>
        <begin position="21"/>
        <end position="119"/>
    </location>
</feature>
<accession>A0A4S3B848</accession>
<dbReference type="RefSeq" id="WP_136135893.1">
    <property type="nucleotide sequence ID" value="NZ_SDGV01000002.1"/>
</dbReference>
<dbReference type="Pfam" id="PF06114">
    <property type="entry name" value="Peptidase_M78"/>
    <property type="match status" value="1"/>
</dbReference>
<organism evidence="2 3">
    <name type="scientific">Vagococcus silagei</name>
    <dbReference type="NCBI Taxonomy" id="2508885"/>
    <lineage>
        <taxon>Bacteria</taxon>
        <taxon>Bacillati</taxon>
        <taxon>Bacillota</taxon>
        <taxon>Bacilli</taxon>
        <taxon>Lactobacillales</taxon>
        <taxon>Enterococcaceae</taxon>
        <taxon>Vagococcus</taxon>
    </lineage>
</organism>
<dbReference type="EMBL" id="SDGV01000002">
    <property type="protein sequence ID" value="THB62183.1"/>
    <property type="molecule type" value="Genomic_DNA"/>
</dbReference>
<keyword evidence="3" id="KW-1185">Reference proteome</keyword>
<dbReference type="Gene3D" id="1.10.10.2910">
    <property type="match status" value="1"/>
</dbReference>
<gene>
    <name evidence="2" type="ORF">ESZ54_01180</name>
</gene>
<sequence length="134" mass="15679">MYEINSRLIEIAKNLDLDLVFADINRSGFYFADEKVIFLSSKLLNQNSDFEISHELGHCIQKHEELAAFYNATNSSRRKLEREANKVAIQILLEIFMSDHDLDKEQLNAVKFMEYYQISSDLEDCVKESMLNYV</sequence>
<dbReference type="AlphaFoldDB" id="A0A4S3B848"/>
<reference evidence="2 3" key="1">
    <citation type="submission" date="2019-01" db="EMBL/GenBank/DDBJ databases">
        <title>Vagococcus silagei sp. nov. isolated from brewer's grain.</title>
        <authorList>
            <person name="Guu J.-R."/>
        </authorList>
    </citation>
    <scope>NUCLEOTIDE SEQUENCE [LARGE SCALE GENOMIC DNA]</scope>
    <source>
        <strain evidence="2 3">2B-2</strain>
    </source>
</reference>
<evidence type="ECO:0000313" key="3">
    <source>
        <dbReference type="Proteomes" id="UP000310506"/>
    </source>
</evidence>
<dbReference type="Proteomes" id="UP000310506">
    <property type="component" value="Unassembled WGS sequence"/>
</dbReference>
<dbReference type="OrthoDB" id="1911439at2"/>
<comment type="caution">
    <text evidence="2">The sequence shown here is derived from an EMBL/GenBank/DDBJ whole genome shotgun (WGS) entry which is preliminary data.</text>
</comment>
<name>A0A4S3B848_9ENTE</name>
<protein>
    <submittedName>
        <fullName evidence="2">ImmA/IrrE family metallo-endopeptidase</fullName>
    </submittedName>
</protein>